<feature type="domain" description="Disease resistance R13L4/SHOC-2-like LRR" evidence="13">
    <location>
        <begin position="9"/>
        <end position="157"/>
    </location>
</feature>
<dbReference type="EMBL" id="KI517953">
    <property type="protein sequence ID" value="ESQ28564.1"/>
    <property type="molecule type" value="Genomic_DNA"/>
</dbReference>
<dbReference type="Pfam" id="PF23598">
    <property type="entry name" value="LRR_14"/>
    <property type="match status" value="1"/>
</dbReference>
<evidence type="ECO:0000256" key="4">
    <source>
        <dbReference type="ARBA" id="ARBA00022614"/>
    </source>
</evidence>
<keyword evidence="5 12" id="KW-0812">Transmembrane</keyword>
<evidence type="ECO:0000256" key="7">
    <source>
        <dbReference type="ARBA" id="ARBA00022737"/>
    </source>
</evidence>
<dbReference type="FunFam" id="3.80.10.10:FF:000041">
    <property type="entry name" value="LRR receptor-like serine/threonine-protein kinase ERECTA"/>
    <property type="match status" value="1"/>
</dbReference>
<dbReference type="PANTHER" id="PTHR27004:SF454">
    <property type="entry name" value="RECEPTOR-LIKE PROTEIN 30"/>
    <property type="match status" value="1"/>
</dbReference>
<dbReference type="SUPFAM" id="SSF52058">
    <property type="entry name" value="L domain-like"/>
    <property type="match status" value="2"/>
</dbReference>
<protein>
    <recommendedName>
        <fullName evidence="13">Disease resistance R13L4/SHOC-2-like LRR domain-containing protein</fullName>
    </recommendedName>
</protein>
<sequence length="637" mass="71612">MPNLESLYGEIPSTLGNLSRLTILDFSYNALSGQVPESLGHLSHLTFLTLSNNRLVGQVPASIEKLSRLEWLELSYNQLVGKVLASLGNLTQLYYLGLGHNSFSGNIPSSFANLTKLSEVYLNNNYFKSMLPRDMSGFQELGYFDVRENSFFGPFPTSLFTIPSLMKVFLGKNQFTGPIEFGNMSSLPSDMVLYLDHNKFDGPVPESIYKFLDLDFSYNSFSSFGKSSQVLDETQIEQLDLSSNSLQGPLPQWICNLKSLGFLDLSKNRISGSIPQCLRNLSVSLEELIMANNNFTGTIPDMFVNATNLKALDVSRNNLEGKLPKSLTSCSLLQLVNVQGNIIKDEFPFWLSSLPSLNVLILRSNQFYGPLYHPNLSVGFQNLRVIDISHNGFTGSLPPFYFSYWRNMATSMQQAYDDENLGNPRYGIDYHNSMEMVHKGVYTEFERIRRDFRAIDFSGNLLLGSIPESIGLLKELRVLNLSGNAFTSNIPQSLGNLTKLEALDLSQNKLSGQIPLGLGSLSFLSIMNFSHNNLQGQIPRGTQFQRQNCSSFMDNPRLYGLEEICGETHVLNHIPQESDDLSEPKEHVINWIAVAIAYVPGVFLGMVIGHIFFQHKHEWFMEKFHRNKPKIVARSSN</sequence>
<dbReference type="STRING" id="72664.V4KBU8"/>
<feature type="transmembrane region" description="Helical" evidence="12">
    <location>
        <begin position="588"/>
        <end position="613"/>
    </location>
</feature>
<dbReference type="SMART" id="SM00365">
    <property type="entry name" value="LRR_SD22"/>
    <property type="match status" value="4"/>
</dbReference>
<keyword evidence="4" id="KW-0433">Leucine-rich repeat</keyword>
<keyword evidence="11" id="KW-0325">Glycoprotein</keyword>
<proteinExistence type="inferred from homology"/>
<keyword evidence="6" id="KW-0732">Signal</keyword>
<evidence type="ECO:0000256" key="5">
    <source>
        <dbReference type="ARBA" id="ARBA00022692"/>
    </source>
</evidence>
<keyword evidence="10" id="KW-0675">Receptor</keyword>
<evidence type="ECO:0000256" key="6">
    <source>
        <dbReference type="ARBA" id="ARBA00022729"/>
    </source>
</evidence>
<keyword evidence="9 12" id="KW-0472">Membrane</keyword>
<evidence type="ECO:0000313" key="15">
    <source>
        <dbReference type="Proteomes" id="UP000030689"/>
    </source>
</evidence>
<dbReference type="Pfam" id="PF13855">
    <property type="entry name" value="LRR_8"/>
    <property type="match status" value="1"/>
</dbReference>
<keyword evidence="7" id="KW-0677">Repeat</keyword>
<reference evidence="14 15" key="1">
    <citation type="journal article" date="2013" name="Front. Plant Sci.">
        <title>The Reference Genome of the Halophytic Plant Eutrema salsugineum.</title>
        <authorList>
            <person name="Yang R."/>
            <person name="Jarvis D.E."/>
            <person name="Chen H."/>
            <person name="Beilstein M.A."/>
            <person name="Grimwood J."/>
            <person name="Jenkins J."/>
            <person name="Shu S."/>
            <person name="Prochnik S."/>
            <person name="Xin M."/>
            <person name="Ma C."/>
            <person name="Schmutz J."/>
            <person name="Wing R.A."/>
            <person name="Mitchell-Olds T."/>
            <person name="Schumaker K.S."/>
            <person name="Wang X."/>
        </authorList>
    </citation>
    <scope>NUCLEOTIDE SEQUENCE [LARGE SCALE GENOMIC DNA]</scope>
</reference>
<keyword evidence="15" id="KW-1185">Reference proteome</keyword>
<accession>V4KBU8</accession>
<evidence type="ECO:0000313" key="14">
    <source>
        <dbReference type="EMBL" id="ESQ28564.1"/>
    </source>
</evidence>
<dbReference type="AlphaFoldDB" id="V4KBU8"/>
<evidence type="ECO:0000259" key="13">
    <source>
        <dbReference type="Pfam" id="PF23598"/>
    </source>
</evidence>
<dbReference type="PRINTS" id="PR00019">
    <property type="entry name" value="LEURICHRPT"/>
</dbReference>
<evidence type="ECO:0000256" key="8">
    <source>
        <dbReference type="ARBA" id="ARBA00022989"/>
    </source>
</evidence>
<dbReference type="InterPro" id="IPR001611">
    <property type="entry name" value="Leu-rich_rpt"/>
</dbReference>
<dbReference type="Proteomes" id="UP000030689">
    <property type="component" value="Unassembled WGS sequence"/>
</dbReference>
<dbReference type="FunFam" id="3.80.10.10:FF:000095">
    <property type="entry name" value="LRR receptor-like serine/threonine-protein kinase GSO1"/>
    <property type="match status" value="1"/>
</dbReference>
<evidence type="ECO:0000256" key="3">
    <source>
        <dbReference type="ARBA" id="ARBA00022475"/>
    </source>
</evidence>
<dbReference type="InterPro" id="IPR055414">
    <property type="entry name" value="LRR_R13L4/SHOC2-like"/>
</dbReference>
<dbReference type="Gene3D" id="3.80.10.10">
    <property type="entry name" value="Ribonuclease Inhibitor"/>
    <property type="match status" value="3"/>
</dbReference>
<dbReference type="Gramene" id="ESQ28564">
    <property type="protein sequence ID" value="ESQ28564"/>
    <property type="gene ID" value="EUTSA_v10018259mg"/>
</dbReference>
<evidence type="ECO:0000256" key="1">
    <source>
        <dbReference type="ARBA" id="ARBA00004251"/>
    </source>
</evidence>
<dbReference type="eggNOG" id="KOG0619">
    <property type="taxonomic scope" value="Eukaryota"/>
</dbReference>
<dbReference type="InterPro" id="IPR003591">
    <property type="entry name" value="Leu-rich_rpt_typical-subtyp"/>
</dbReference>
<dbReference type="FunFam" id="3.80.10.10:FF:000111">
    <property type="entry name" value="LRR receptor-like serine/threonine-protein kinase ERECTA"/>
    <property type="match status" value="1"/>
</dbReference>
<keyword evidence="8 12" id="KW-1133">Transmembrane helix</keyword>
<evidence type="ECO:0000256" key="9">
    <source>
        <dbReference type="ARBA" id="ARBA00023136"/>
    </source>
</evidence>
<dbReference type="Pfam" id="PF00560">
    <property type="entry name" value="LRR_1"/>
    <property type="match status" value="5"/>
</dbReference>
<dbReference type="InterPro" id="IPR032675">
    <property type="entry name" value="LRR_dom_sf"/>
</dbReference>
<organism evidence="14 15">
    <name type="scientific">Eutrema salsugineum</name>
    <name type="common">Saltwater cress</name>
    <name type="synonym">Sisymbrium salsugineum</name>
    <dbReference type="NCBI Taxonomy" id="72664"/>
    <lineage>
        <taxon>Eukaryota</taxon>
        <taxon>Viridiplantae</taxon>
        <taxon>Streptophyta</taxon>
        <taxon>Embryophyta</taxon>
        <taxon>Tracheophyta</taxon>
        <taxon>Spermatophyta</taxon>
        <taxon>Magnoliopsida</taxon>
        <taxon>eudicotyledons</taxon>
        <taxon>Gunneridae</taxon>
        <taxon>Pentapetalae</taxon>
        <taxon>rosids</taxon>
        <taxon>malvids</taxon>
        <taxon>Brassicales</taxon>
        <taxon>Brassicaceae</taxon>
        <taxon>Eutremeae</taxon>
        <taxon>Eutrema</taxon>
    </lineage>
</organism>
<dbReference type="PANTHER" id="PTHR27004">
    <property type="entry name" value="RECEPTOR-LIKE PROTEIN 12 ISOFORM X1"/>
    <property type="match status" value="1"/>
</dbReference>
<dbReference type="SMART" id="SM00369">
    <property type="entry name" value="LRR_TYP"/>
    <property type="match status" value="7"/>
</dbReference>
<dbReference type="KEGG" id="eus:EUTSA_v10018259mg"/>
<dbReference type="GO" id="GO:0005886">
    <property type="term" value="C:plasma membrane"/>
    <property type="evidence" value="ECO:0007669"/>
    <property type="project" value="UniProtKB-SubCell"/>
</dbReference>
<evidence type="ECO:0000256" key="11">
    <source>
        <dbReference type="ARBA" id="ARBA00023180"/>
    </source>
</evidence>
<evidence type="ECO:0000256" key="2">
    <source>
        <dbReference type="ARBA" id="ARBA00009592"/>
    </source>
</evidence>
<evidence type="ECO:0000256" key="12">
    <source>
        <dbReference type="SAM" id="Phobius"/>
    </source>
</evidence>
<evidence type="ECO:0000256" key="10">
    <source>
        <dbReference type="ARBA" id="ARBA00023170"/>
    </source>
</evidence>
<dbReference type="OMA" id="QFKNEFH"/>
<comment type="subcellular location">
    <subcellularLocation>
        <location evidence="1">Cell membrane</location>
        <topology evidence="1">Single-pass type I membrane protein</topology>
    </subcellularLocation>
</comment>
<name>V4KBU8_EUTSA</name>
<keyword evidence="3" id="KW-1003">Cell membrane</keyword>
<comment type="similarity">
    <text evidence="2">Belongs to the RLP family.</text>
</comment>
<gene>
    <name evidence="14" type="ORF">EUTSA_v10018259mg</name>
</gene>